<keyword evidence="4" id="KW-0010">Activator</keyword>
<protein>
    <submittedName>
        <fullName evidence="9">AT-rich interactive domain-containing protein 5A-like</fullName>
    </submittedName>
</protein>
<dbReference type="SUPFAM" id="SSF46774">
    <property type="entry name" value="ARID-like"/>
    <property type="match status" value="1"/>
</dbReference>
<dbReference type="PANTHER" id="PTHR13964">
    <property type="entry name" value="RBP-RELATED"/>
    <property type="match status" value="1"/>
</dbReference>
<evidence type="ECO:0000256" key="1">
    <source>
        <dbReference type="ARBA" id="ARBA00004123"/>
    </source>
</evidence>
<dbReference type="SMART" id="SM01014">
    <property type="entry name" value="ARID"/>
    <property type="match status" value="1"/>
</dbReference>
<feature type="region of interest" description="Disordered" evidence="7">
    <location>
        <begin position="41"/>
        <end position="67"/>
    </location>
</feature>
<accession>A0A3B5BC98</accession>
<dbReference type="GO" id="GO:0006357">
    <property type="term" value="P:regulation of transcription by RNA polymerase II"/>
    <property type="evidence" value="ECO:0007669"/>
    <property type="project" value="TreeGrafter"/>
</dbReference>
<feature type="domain" description="ARID" evidence="8">
    <location>
        <begin position="88"/>
        <end position="180"/>
    </location>
</feature>
<dbReference type="InterPro" id="IPR001606">
    <property type="entry name" value="ARID_dom"/>
</dbReference>
<dbReference type="PROSITE" id="PS51011">
    <property type="entry name" value="ARID"/>
    <property type="match status" value="1"/>
</dbReference>
<dbReference type="AlphaFoldDB" id="A0A3B5BC98"/>
<name>A0A3B5BC98_9TELE</name>
<dbReference type="STRING" id="144197.ENSSPAP00000031088"/>
<feature type="compositionally biased region" description="Low complexity" evidence="7">
    <location>
        <begin position="333"/>
        <end position="372"/>
    </location>
</feature>
<feature type="compositionally biased region" description="Polar residues" evidence="7">
    <location>
        <begin position="424"/>
        <end position="434"/>
    </location>
</feature>
<dbReference type="FunFam" id="1.10.150.60:FF:000004">
    <property type="entry name" value="AT-rich interactive domain-containing protein 5B"/>
    <property type="match status" value="1"/>
</dbReference>
<keyword evidence="6" id="KW-0539">Nucleus</keyword>
<keyword evidence="3" id="KW-0238">DNA-binding</keyword>
<dbReference type="CDD" id="cd16869">
    <property type="entry name" value="ARID_ARID5"/>
    <property type="match status" value="1"/>
</dbReference>
<keyword evidence="5" id="KW-0804">Transcription</keyword>
<evidence type="ECO:0000256" key="3">
    <source>
        <dbReference type="ARBA" id="ARBA00023125"/>
    </source>
</evidence>
<evidence type="ECO:0000313" key="9">
    <source>
        <dbReference type="Ensembl" id="ENSSPAP00000031088.1"/>
    </source>
</evidence>
<dbReference type="GO" id="GO:0005634">
    <property type="term" value="C:nucleus"/>
    <property type="evidence" value="ECO:0007669"/>
    <property type="project" value="UniProtKB-SubCell"/>
</dbReference>
<feature type="compositionally biased region" description="Polar residues" evidence="7">
    <location>
        <begin position="380"/>
        <end position="399"/>
    </location>
</feature>
<dbReference type="PANTHER" id="PTHR13964:SF25">
    <property type="entry name" value="AT-RICH INTERACTIVE DOMAIN-CONTAINING PROTEIN 5A"/>
    <property type="match status" value="1"/>
</dbReference>
<organism evidence="9">
    <name type="scientific">Stegastes partitus</name>
    <name type="common">bicolor damselfish</name>
    <dbReference type="NCBI Taxonomy" id="144197"/>
    <lineage>
        <taxon>Eukaryota</taxon>
        <taxon>Metazoa</taxon>
        <taxon>Chordata</taxon>
        <taxon>Craniata</taxon>
        <taxon>Vertebrata</taxon>
        <taxon>Euteleostomi</taxon>
        <taxon>Actinopterygii</taxon>
        <taxon>Neopterygii</taxon>
        <taxon>Teleostei</taxon>
        <taxon>Neoteleostei</taxon>
        <taxon>Acanthomorphata</taxon>
        <taxon>Ovalentaria</taxon>
        <taxon>Pomacentridae</taxon>
        <taxon>Stegastes</taxon>
    </lineage>
</organism>
<feature type="compositionally biased region" description="Basic and acidic residues" evidence="7">
    <location>
        <begin position="198"/>
        <end position="208"/>
    </location>
</feature>
<reference evidence="9" key="1">
    <citation type="submission" date="2023-09" db="UniProtKB">
        <authorList>
            <consortium name="Ensembl"/>
        </authorList>
    </citation>
    <scope>IDENTIFICATION</scope>
</reference>
<dbReference type="Gene3D" id="1.10.150.60">
    <property type="entry name" value="ARID DNA-binding domain"/>
    <property type="match status" value="1"/>
</dbReference>
<keyword evidence="2" id="KW-0805">Transcription regulation</keyword>
<dbReference type="InterPro" id="IPR036431">
    <property type="entry name" value="ARID_dom_sf"/>
</dbReference>
<dbReference type="InterPro" id="IPR051232">
    <property type="entry name" value="ARID/SWI1_ChromRemod"/>
</dbReference>
<sequence length="642" mass="70721">MKASCGDTFLFHDVKLKRATHELLSQNTVKPETRGQLLEMAQEDQSEASQQTAASDEEKATSQASPSVIEINDSTTECEEEVRPSQVQMEEKAFASSLHSFMKEKGTPIERIPHLGFKQINLWKIYKAVDKLGGYDSVTARRLWKKVYDELGGSPGSTSAATCTRRHYERLVLPFERHIKGEEDKPLPPSKPRKPYKRNLDGKVSKAEGKRKRTHSDREVDSEILAQRSPEAACQGEAVIHPHSALWAATSDRRLPDCSQPNRANTDLCTSVYARLLQVPTSSPWIAQIPSAAGEVISPLEKKKRMAQASLNLPLSPQSEDKERPSVIHCSQSPARASSSRNYNSSDGSPLPLSSSSSRSPSPYSVSSEDVSAATEDKPASSSELPQNCSGTAKNTSGSSEERKSVSCSQTSKDPAGPIKDVSPVSSHSQTADSIKSQITDLTWKPYHKGAGKYLTRPSHLSSFSVKPDWAPTSTSSFTKVIPKSVPLLRPAPIRPSYKGHQSRLLQQDDSLSCAKKVNNVAPWPYQMEKREKSRTMPQKVPPAQQSLSHSPANLPVQCVLSGYDKSGRDSRHQPALHPAFLPNRMRLPQSQLVYRHLPMGPAAHSALIGSAVYPYPYHIPLLNHHTAYSLPPMNPIYSHKL</sequence>
<evidence type="ECO:0000256" key="2">
    <source>
        <dbReference type="ARBA" id="ARBA00023015"/>
    </source>
</evidence>
<comment type="subcellular location">
    <subcellularLocation>
        <location evidence="1">Nucleus</location>
    </subcellularLocation>
</comment>
<dbReference type="SMART" id="SM00501">
    <property type="entry name" value="BRIGHT"/>
    <property type="match status" value="1"/>
</dbReference>
<proteinExistence type="predicted"/>
<feature type="region of interest" description="Disordered" evidence="7">
    <location>
        <begin position="179"/>
        <end position="225"/>
    </location>
</feature>
<evidence type="ECO:0000256" key="6">
    <source>
        <dbReference type="ARBA" id="ARBA00023242"/>
    </source>
</evidence>
<dbReference type="Ensembl" id="ENSSPAT00000031588.1">
    <property type="protein sequence ID" value="ENSSPAP00000031088.1"/>
    <property type="gene ID" value="ENSSPAG00000023311.1"/>
</dbReference>
<evidence type="ECO:0000259" key="8">
    <source>
        <dbReference type="PROSITE" id="PS51011"/>
    </source>
</evidence>
<dbReference type="Pfam" id="PF01388">
    <property type="entry name" value="ARID"/>
    <property type="match status" value="1"/>
</dbReference>
<evidence type="ECO:0000256" key="5">
    <source>
        <dbReference type="ARBA" id="ARBA00023163"/>
    </source>
</evidence>
<evidence type="ECO:0000256" key="7">
    <source>
        <dbReference type="SAM" id="MobiDB-lite"/>
    </source>
</evidence>
<dbReference type="GO" id="GO:0000976">
    <property type="term" value="F:transcription cis-regulatory region binding"/>
    <property type="evidence" value="ECO:0007669"/>
    <property type="project" value="TreeGrafter"/>
</dbReference>
<evidence type="ECO:0000256" key="4">
    <source>
        <dbReference type="ARBA" id="ARBA00023159"/>
    </source>
</evidence>
<feature type="region of interest" description="Disordered" evidence="7">
    <location>
        <begin position="313"/>
        <end position="434"/>
    </location>
</feature>
<dbReference type="GeneTree" id="ENSGT00940000163584"/>